<dbReference type="InterPro" id="IPR003481">
    <property type="entry name" value="FliD_N"/>
</dbReference>
<name>A0ABS5LJ60_9BACI</name>
<keyword evidence="4 5" id="KW-0975">Bacterial flagellum</keyword>
<dbReference type="Proteomes" id="UP000682403">
    <property type="component" value="Unassembled WGS sequence"/>
</dbReference>
<dbReference type="NCBIfam" id="NF005833">
    <property type="entry name" value="PRK07737.1"/>
    <property type="match status" value="1"/>
</dbReference>
<comment type="similarity">
    <text evidence="1 5">Belongs to the FliD family.</text>
</comment>
<evidence type="ECO:0000256" key="5">
    <source>
        <dbReference type="RuleBase" id="RU362066"/>
    </source>
</evidence>
<keyword evidence="8" id="KW-0969">Cilium</keyword>
<keyword evidence="3" id="KW-0175">Coiled coil</keyword>
<comment type="subcellular location">
    <subcellularLocation>
        <location evidence="5">Secreted</location>
    </subcellularLocation>
    <subcellularLocation>
        <location evidence="5">Bacterial flagellum</location>
    </subcellularLocation>
</comment>
<evidence type="ECO:0000313" key="8">
    <source>
        <dbReference type="EMBL" id="MBS2970641.1"/>
    </source>
</evidence>
<evidence type="ECO:0000313" key="9">
    <source>
        <dbReference type="Proteomes" id="UP000682403"/>
    </source>
</evidence>
<dbReference type="Pfam" id="PF07196">
    <property type="entry name" value="Flagellin_IN"/>
    <property type="match status" value="1"/>
</dbReference>
<dbReference type="PANTHER" id="PTHR30288">
    <property type="entry name" value="FLAGELLAR CAP/ASSEMBLY PROTEIN FLID"/>
    <property type="match status" value="1"/>
</dbReference>
<evidence type="ECO:0000256" key="3">
    <source>
        <dbReference type="ARBA" id="ARBA00023054"/>
    </source>
</evidence>
<keyword evidence="5" id="KW-0964">Secreted</keyword>
<dbReference type="InterPro" id="IPR010809">
    <property type="entry name" value="FliD_C"/>
</dbReference>
<evidence type="ECO:0000256" key="4">
    <source>
        <dbReference type="ARBA" id="ARBA00023143"/>
    </source>
</evidence>
<evidence type="ECO:0000256" key="1">
    <source>
        <dbReference type="ARBA" id="ARBA00009764"/>
    </source>
</evidence>
<keyword evidence="8" id="KW-0966">Cell projection</keyword>
<keyword evidence="9" id="KW-1185">Reference proteome</keyword>
<proteinExistence type="inferred from homology"/>
<dbReference type="InterPro" id="IPR010810">
    <property type="entry name" value="Flagellin_hook_IN_motif"/>
</dbReference>
<evidence type="ECO:0000259" key="6">
    <source>
        <dbReference type="Pfam" id="PF02465"/>
    </source>
</evidence>
<sequence>MRIGGLASGMDIDTMVSDLMKAERMGVDKLKQKKTTFEWQRDNYRDMNKLLKELDDMLSPINKNSLALQSTFNKKAVSSSNEGAVSAKAISAGANFSTSIEVTSLATSASWKGTKAPVVEAGAKELMFKVTDPGTSTPRDVKISIAVGDTLDQVLNKINSSSLGVSAIKAKVTGDTFESIIMTSSKTGASGAISSTDANTQSFMKSLGFSFSGNDLAKDPTKLGSNATIKLNGYAMDQASNTFTMNGVEYNLKQKTTEPVNISSTTDVDSIVDSVVKFVDKYNEIIGKINGEISEDRYRSYQPLTDTERESLSDKQVEQWEEKAKSGLLKNDSILASGLNKMRTDFYAPVTGTGNVSGYTQLSDIGIKTTSNYMEKGKLIIDETKLREKIQANPSAVFELFNAKGTTPETSGLAGRLRATIKDTITKVEAKAGNSLMTTQKFSIGKNLDSLDTQIDRFEDRLVQIEDRYWRQFSAMESAIQRANAQSAQLANFGGGN</sequence>
<gene>
    <name evidence="8" type="ORF">J9317_18005</name>
</gene>
<dbReference type="PANTHER" id="PTHR30288:SF0">
    <property type="entry name" value="FLAGELLAR HOOK-ASSOCIATED PROTEIN 2"/>
    <property type="match status" value="1"/>
</dbReference>
<dbReference type="Pfam" id="PF02465">
    <property type="entry name" value="FliD_N"/>
    <property type="match status" value="1"/>
</dbReference>
<reference evidence="8 9" key="1">
    <citation type="submission" date="2021-04" db="EMBL/GenBank/DDBJ databases">
        <title>Metabacillus sp. strain KIGAM252 whole genome sequence.</title>
        <authorList>
            <person name="Seo M.-J."/>
            <person name="Cho E.-S."/>
            <person name="Hwang C.Y."/>
            <person name="Yoon D.J."/>
        </authorList>
    </citation>
    <scope>NUCLEOTIDE SEQUENCE [LARGE SCALE GENOMIC DNA]</scope>
    <source>
        <strain evidence="8 9">KIGAM252</strain>
    </source>
</reference>
<dbReference type="RefSeq" id="WP_211562496.1">
    <property type="nucleotide sequence ID" value="NZ_JAGVRK010000001.1"/>
</dbReference>
<dbReference type="EMBL" id="JAGVRK010000001">
    <property type="protein sequence ID" value="MBS2970641.1"/>
    <property type="molecule type" value="Genomic_DNA"/>
</dbReference>
<comment type="subunit">
    <text evidence="2 5">Homopentamer.</text>
</comment>
<dbReference type="InterPro" id="IPR040026">
    <property type="entry name" value="FliD"/>
</dbReference>
<organism evidence="8 9">
    <name type="scientific">Metabacillus flavus</name>
    <dbReference type="NCBI Taxonomy" id="2823519"/>
    <lineage>
        <taxon>Bacteria</taxon>
        <taxon>Bacillati</taxon>
        <taxon>Bacillota</taxon>
        <taxon>Bacilli</taxon>
        <taxon>Bacillales</taxon>
        <taxon>Bacillaceae</taxon>
        <taxon>Metabacillus</taxon>
    </lineage>
</organism>
<comment type="function">
    <text evidence="5">Required for morphogenesis and for the elongation of the flagellar filament by facilitating polymerization of the flagellin monomers at the tip of growing filament. Forms a capping structure, which prevents flagellin subunits (transported through the central channel of the flagellum) from leaking out without polymerization at the distal end.</text>
</comment>
<keyword evidence="8" id="KW-0282">Flagellum</keyword>
<protein>
    <recommendedName>
        <fullName evidence="5">Flagellar hook-associated protein 2</fullName>
        <shortName evidence="5">HAP2</shortName>
    </recommendedName>
    <alternativeName>
        <fullName evidence="5">Flagellar cap protein</fullName>
    </alternativeName>
</protein>
<evidence type="ECO:0000259" key="7">
    <source>
        <dbReference type="Pfam" id="PF07195"/>
    </source>
</evidence>
<feature type="domain" description="Flagellar hook-associated protein 2 C-terminal" evidence="7">
    <location>
        <begin position="224"/>
        <end position="485"/>
    </location>
</feature>
<feature type="domain" description="Flagellar hook-associated protein 2 N-terminal" evidence="6">
    <location>
        <begin position="8"/>
        <end position="108"/>
    </location>
</feature>
<evidence type="ECO:0000256" key="2">
    <source>
        <dbReference type="ARBA" id="ARBA00011255"/>
    </source>
</evidence>
<comment type="caution">
    <text evidence="8">The sequence shown here is derived from an EMBL/GenBank/DDBJ whole genome shotgun (WGS) entry which is preliminary data.</text>
</comment>
<dbReference type="Pfam" id="PF07195">
    <property type="entry name" value="FliD_C"/>
    <property type="match status" value="1"/>
</dbReference>
<accession>A0ABS5LJ60</accession>